<reference evidence="2" key="1">
    <citation type="journal article" date="2023" name="Plant J.">
        <title>The genome of the king protea, Protea cynaroides.</title>
        <authorList>
            <person name="Chang J."/>
            <person name="Duong T.A."/>
            <person name="Schoeman C."/>
            <person name="Ma X."/>
            <person name="Roodt D."/>
            <person name="Barker N."/>
            <person name="Li Z."/>
            <person name="Van de Peer Y."/>
            <person name="Mizrachi E."/>
        </authorList>
    </citation>
    <scope>NUCLEOTIDE SEQUENCE</scope>
    <source>
        <tissue evidence="2">Young leaves</tissue>
    </source>
</reference>
<dbReference type="SUPFAM" id="SSF53098">
    <property type="entry name" value="Ribonuclease H-like"/>
    <property type="match status" value="1"/>
</dbReference>
<protein>
    <recommendedName>
        <fullName evidence="1">Integrase catalytic domain-containing protein</fullName>
    </recommendedName>
</protein>
<feature type="domain" description="Integrase catalytic" evidence="1">
    <location>
        <begin position="40"/>
        <end position="208"/>
    </location>
</feature>
<sequence length="382" mass="44660">MYHDLRRLYWWRGMKADIARFVFQCLNCQQVKAERQRPAGLLQPLLEPAWKWDCITMDFVTGLPLTPRSVDAVWVIVDRLTKTARFIAVGPRYTMEKLAKLYVDNIVKLHGVPESIVSTRDPRFTSKFREGLRKAMGTKLKFSIAFHPRTDGRSKRTIQILEDMLRACALDFKGAWDEKLSLIEFAYNNMGERRIVGPEFVEETCRVIDQIKERVKTAQVRQKHYADNRRRDLEFAVGDKVFLKVSPVRGLKRFGKKGKLCPRYVGPYEILNRRGNVAYQLALPPPMSSVHNVFHVSLLKKYVRDPSHILSADPPDLTEDLTFEVVPVMLSSRKVQQLRTKDIHYVKVHWRSQNVEEITWEEESVMRKEYPNLFDDQGTFKF</sequence>
<dbReference type="GO" id="GO:0015074">
    <property type="term" value="P:DNA integration"/>
    <property type="evidence" value="ECO:0007669"/>
    <property type="project" value="InterPro"/>
</dbReference>
<dbReference type="Gene3D" id="1.10.340.70">
    <property type="match status" value="1"/>
</dbReference>
<gene>
    <name evidence="2" type="ORF">NE237_009306</name>
</gene>
<organism evidence="2 3">
    <name type="scientific">Protea cynaroides</name>
    <dbReference type="NCBI Taxonomy" id="273540"/>
    <lineage>
        <taxon>Eukaryota</taxon>
        <taxon>Viridiplantae</taxon>
        <taxon>Streptophyta</taxon>
        <taxon>Embryophyta</taxon>
        <taxon>Tracheophyta</taxon>
        <taxon>Spermatophyta</taxon>
        <taxon>Magnoliopsida</taxon>
        <taxon>Proteales</taxon>
        <taxon>Proteaceae</taxon>
        <taxon>Protea</taxon>
    </lineage>
</organism>
<dbReference type="EMBL" id="JAMYWD010000002">
    <property type="protein sequence ID" value="KAJ4978526.1"/>
    <property type="molecule type" value="Genomic_DNA"/>
</dbReference>
<name>A0A9Q0KY32_9MAGN</name>
<comment type="caution">
    <text evidence="2">The sequence shown here is derived from an EMBL/GenBank/DDBJ whole genome shotgun (WGS) entry which is preliminary data.</text>
</comment>
<evidence type="ECO:0000313" key="3">
    <source>
        <dbReference type="Proteomes" id="UP001141806"/>
    </source>
</evidence>
<keyword evidence="3" id="KW-1185">Reference proteome</keyword>
<dbReference type="PANTHER" id="PTHR45835">
    <property type="entry name" value="YALI0A06105P"/>
    <property type="match status" value="1"/>
</dbReference>
<dbReference type="PROSITE" id="PS50994">
    <property type="entry name" value="INTEGRASE"/>
    <property type="match status" value="1"/>
</dbReference>
<dbReference type="Gene3D" id="3.30.420.10">
    <property type="entry name" value="Ribonuclease H-like superfamily/Ribonuclease H"/>
    <property type="match status" value="1"/>
</dbReference>
<dbReference type="Proteomes" id="UP001141806">
    <property type="component" value="Unassembled WGS sequence"/>
</dbReference>
<dbReference type="GO" id="GO:0003676">
    <property type="term" value="F:nucleic acid binding"/>
    <property type="evidence" value="ECO:0007669"/>
    <property type="project" value="InterPro"/>
</dbReference>
<dbReference type="Pfam" id="PF24626">
    <property type="entry name" value="SH3_Tf2-1"/>
    <property type="match status" value="1"/>
</dbReference>
<dbReference type="InterPro" id="IPR041588">
    <property type="entry name" value="Integrase_H2C2"/>
</dbReference>
<dbReference type="OrthoDB" id="1738613at2759"/>
<dbReference type="InterPro" id="IPR012337">
    <property type="entry name" value="RNaseH-like_sf"/>
</dbReference>
<dbReference type="InterPro" id="IPR001584">
    <property type="entry name" value="Integrase_cat-core"/>
</dbReference>
<dbReference type="InterPro" id="IPR016197">
    <property type="entry name" value="Chromo-like_dom_sf"/>
</dbReference>
<dbReference type="Pfam" id="PF17921">
    <property type="entry name" value="Integrase_H2C2"/>
    <property type="match status" value="1"/>
</dbReference>
<dbReference type="InterPro" id="IPR036397">
    <property type="entry name" value="RNaseH_sf"/>
</dbReference>
<dbReference type="SUPFAM" id="SSF54160">
    <property type="entry name" value="Chromo domain-like"/>
    <property type="match status" value="1"/>
</dbReference>
<evidence type="ECO:0000259" key="1">
    <source>
        <dbReference type="PROSITE" id="PS50994"/>
    </source>
</evidence>
<dbReference type="AlphaFoldDB" id="A0A9Q0KY32"/>
<evidence type="ECO:0000313" key="2">
    <source>
        <dbReference type="EMBL" id="KAJ4978526.1"/>
    </source>
</evidence>
<proteinExistence type="predicted"/>
<dbReference type="PANTHER" id="PTHR45835:SF99">
    <property type="entry name" value="CHROMO DOMAIN-CONTAINING PROTEIN-RELATED"/>
    <property type="match status" value="1"/>
</dbReference>
<accession>A0A9Q0KY32</accession>
<dbReference type="InterPro" id="IPR056924">
    <property type="entry name" value="SH3_Tf2-1"/>
</dbReference>